<dbReference type="EMBL" id="OMOH01000004">
    <property type="protein sequence ID" value="SPF68383.1"/>
    <property type="molecule type" value="Genomic_DNA"/>
</dbReference>
<gene>
    <name evidence="2" type="ORF">PROPJV5_1378</name>
</gene>
<keyword evidence="1" id="KW-1133">Transmembrane helix</keyword>
<name>A0A375I2Y4_9ACTN</name>
<sequence>MSAIDPPPIYQTRSQVSPDELNRMFSGLDAGEDLLYTFEPTKSKRFRIWLLVICAVILVGALVAALITRTTLAWVIVVAAFVAVVRAIAYNFIQKAPVRVVINSRGVVHDTLRDGGWVNKFAYRWCDVDKVDVVAVRSGRTIKICQLRPKRGVGEETVVAFPDYVIRDVQEREHVWFLMQQAHMRYYEWSKQFQAAN</sequence>
<keyword evidence="1" id="KW-0472">Membrane</keyword>
<evidence type="ECO:0000256" key="1">
    <source>
        <dbReference type="SAM" id="Phobius"/>
    </source>
</evidence>
<feature type="transmembrane region" description="Helical" evidence="1">
    <location>
        <begin position="48"/>
        <end position="67"/>
    </location>
</feature>
<evidence type="ECO:0000313" key="2">
    <source>
        <dbReference type="EMBL" id="SPF68383.1"/>
    </source>
</evidence>
<dbReference type="RefSeq" id="WP_119715539.1">
    <property type="nucleotide sequence ID" value="NZ_OMOH01000004.1"/>
</dbReference>
<protein>
    <submittedName>
        <fullName evidence="2">Uncharacterized protein</fullName>
    </submittedName>
</protein>
<keyword evidence="3" id="KW-1185">Reference proteome</keyword>
<organism evidence="2 3">
    <name type="scientific">Propionibacterium ruminifibrarum</name>
    <dbReference type="NCBI Taxonomy" id="1962131"/>
    <lineage>
        <taxon>Bacteria</taxon>
        <taxon>Bacillati</taxon>
        <taxon>Actinomycetota</taxon>
        <taxon>Actinomycetes</taxon>
        <taxon>Propionibacteriales</taxon>
        <taxon>Propionibacteriaceae</taxon>
        <taxon>Propionibacterium</taxon>
    </lineage>
</organism>
<dbReference type="AlphaFoldDB" id="A0A375I2Y4"/>
<dbReference type="OrthoDB" id="9900880at2"/>
<reference evidence="3" key="1">
    <citation type="submission" date="2018-02" db="EMBL/GenBank/DDBJ databases">
        <authorList>
            <person name="Hornung B."/>
        </authorList>
    </citation>
    <scope>NUCLEOTIDE SEQUENCE [LARGE SCALE GENOMIC DNA]</scope>
</reference>
<accession>A0A375I2Y4</accession>
<evidence type="ECO:0000313" key="3">
    <source>
        <dbReference type="Proteomes" id="UP000265962"/>
    </source>
</evidence>
<proteinExistence type="predicted"/>
<feature type="transmembrane region" description="Helical" evidence="1">
    <location>
        <begin position="73"/>
        <end position="93"/>
    </location>
</feature>
<keyword evidence="1" id="KW-0812">Transmembrane</keyword>
<dbReference type="Proteomes" id="UP000265962">
    <property type="component" value="Unassembled WGS sequence"/>
</dbReference>